<dbReference type="HOGENOM" id="CLU_084262_0_0_1"/>
<evidence type="ECO:0000256" key="1">
    <source>
        <dbReference type="SAM" id="MobiDB-lite"/>
    </source>
</evidence>
<keyword evidence="3" id="KW-1185">Reference proteome</keyword>
<feature type="region of interest" description="Disordered" evidence="1">
    <location>
        <begin position="44"/>
        <end position="73"/>
    </location>
</feature>
<feature type="compositionally biased region" description="Basic residues" evidence="1">
    <location>
        <begin position="62"/>
        <end position="72"/>
    </location>
</feature>
<organism evidence="3">
    <name type="scientific">Laccaria bicolor (strain S238N-H82 / ATCC MYA-4686)</name>
    <name type="common">Bicoloured deceiver</name>
    <name type="synonym">Laccaria laccata var. bicolor</name>
    <dbReference type="NCBI Taxonomy" id="486041"/>
    <lineage>
        <taxon>Eukaryota</taxon>
        <taxon>Fungi</taxon>
        <taxon>Dikarya</taxon>
        <taxon>Basidiomycota</taxon>
        <taxon>Agaricomycotina</taxon>
        <taxon>Agaricomycetes</taxon>
        <taxon>Agaricomycetidae</taxon>
        <taxon>Agaricales</taxon>
        <taxon>Agaricineae</taxon>
        <taxon>Hydnangiaceae</taxon>
        <taxon>Laccaria</taxon>
    </lineage>
</organism>
<dbReference type="KEGG" id="lbc:LACBIDRAFT_328382"/>
<reference evidence="2 3" key="1">
    <citation type="journal article" date="2008" name="Nature">
        <title>The genome of Laccaria bicolor provides insights into mycorrhizal symbiosis.</title>
        <authorList>
            <person name="Martin F."/>
            <person name="Aerts A."/>
            <person name="Ahren D."/>
            <person name="Brun A."/>
            <person name="Danchin E.G.J."/>
            <person name="Duchaussoy F."/>
            <person name="Gibon J."/>
            <person name="Kohler A."/>
            <person name="Lindquist E."/>
            <person name="Pereda V."/>
            <person name="Salamov A."/>
            <person name="Shapiro H.J."/>
            <person name="Wuyts J."/>
            <person name="Blaudez D."/>
            <person name="Buee M."/>
            <person name="Brokstein P."/>
            <person name="Canbaeck B."/>
            <person name="Cohen D."/>
            <person name="Courty P.E."/>
            <person name="Coutinho P.M."/>
            <person name="Delaruelle C."/>
            <person name="Detter J.C."/>
            <person name="Deveau A."/>
            <person name="DiFazio S."/>
            <person name="Duplessis S."/>
            <person name="Fraissinet-Tachet L."/>
            <person name="Lucic E."/>
            <person name="Frey-Klett P."/>
            <person name="Fourrey C."/>
            <person name="Feussner I."/>
            <person name="Gay G."/>
            <person name="Grimwood J."/>
            <person name="Hoegger P.J."/>
            <person name="Jain P."/>
            <person name="Kilaru S."/>
            <person name="Labbe J."/>
            <person name="Lin Y.C."/>
            <person name="Legue V."/>
            <person name="Le Tacon F."/>
            <person name="Marmeisse R."/>
            <person name="Melayah D."/>
            <person name="Montanini B."/>
            <person name="Muratet M."/>
            <person name="Nehls U."/>
            <person name="Niculita-Hirzel H."/>
            <person name="Oudot-Le Secq M.P."/>
            <person name="Peter M."/>
            <person name="Quesneville H."/>
            <person name="Rajashekar B."/>
            <person name="Reich M."/>
            <person name="Rouhier N."/>
            <person name="Schmutz J."/>
            <person name="Yin T."/>
            <person name="Chalot M."/>
            <person name="Henrissat B."/>
            <person name="Kuees U."/>
            <person name="Lucas S."/>
            <person name="Van de Peer Y."/>
            <person name="Podila G.K."/>
            <person name="Polle A."/>
            <person name="Pukkila P.J."/>
            <person name="Richardson P.M."/>
            <person name="Rouze P."/>
            <person name="Sanders I.R."/>
            <person name="Stajich J.E."/>
            <person name="Tunlid A."/>
            <person name="Tuskan G."/>
            <person name="Grigoriev I.V."/>
        </authorList>
    </citation>
    <scope>NUCLEOTIDE SEQUENCE [LARGE SCALE GENOMIC DNA]</scope>
    <source>
        <strain evidence="3">S238N-H82 / ATCC MYA-4686</strain>
    </source>
</reference>
<dbReference type="InParanoid" id="B0DEP8"/>
<feature type="region of interest" description="Disordered" evidence="1">
    <location>
        <begin position="1"/>
        <end position="30"/>
    </location>
</feature>
<dbReference type="GeneID" id="6077976"/>
<feature type="compositionally biased region" description="Polar residues" evidence="1">
    <location>
        <begin position="1"/>
        <end position="18"/>
    </location>
</feature>
<protein>
    <submittedName>
        <fullName evidence="2">Predicted protein</fullName>
    </submittedName>
</protein>
<name>B0DEP8_LACBS</name>
<evidence type="ECO:0000313" key="3">
    <source>
        <dbReference type="Proteomes" id="UP000001194"/>
    </source>
</evidence>
<evidence type="ECO:0000313" key="2">
    <source>
        <dbReference type="EMBL" id="EDR06977.1"/>
    </source>
</evidence>
<dbReference type="OrthoDB" id="2669263at2759"/>
<sequence>MSYNLAAPSTFSNETGSFSGAGDSGRKDHRTIAALPEMPEVRHVQIPNPAYVPASKRDSSHPGKRKSRKKIPRTITTAIYEPRPSTDLPPVPKVDDGQVVSYVRQLMKRYDMTWDEVVEMLVALHGSLERAVWSNEMGEAEAKERLNRLNAPPDGVEFGAIGPGEEVTAARLGPDLSIRVWPGDHNDCYAFDFANGQGQYICTPEDIEIWSMPSGLGMPAPVRSIEASVGFLATPFFNLDINKGKFKPDLNWETYIIPQGTTLRIMQRGHEDCFLAIPSREMNPANVLVLQPWAPMRD</sequence>
<dbReference type="RefSeq" id="XP_001882350.1">
    <property type="nucleotide sequence ID" value="XM_001882315.1"/>
</dbReference>
<gene>
    <name evidence="2" type="ORF">LACBIDRAFT_328382</name>
</gene>
<accession>B0DEP8</accession>
<proteinExistence type="predicted"/>
<dbReference type="AlphaFoldDB" id="B0DEP8"/>
<dbReference type="Proteomes" id="UP000001194">
    <property type="component" value="Unassembled WGS sequence"/>
</dbReference>
<dbReference type="EMBL" id="DS547106">
    <property type="protein sequence ID" value="EDR06977.1"/>
    <property type="molecule type" value="Genomic_DNA"/>
</dbReference>